<keyword evidence="1" id="KW-0175">Coiled coil</keyword>
<proteinExistence type="predicted"/>
<gene>
    <name evidence="3" type="ORF">E5A73_17020</name>
</gene>
<sequence>MAPQQPDKQPPRRDGQGAIRWLGIGGGISLVLAVLAALLAWQRASDEHRAAHDVKARVEAEMNRIEAEARRIEREASK</sequence>
<keyword evidence="2" id="KW-0812">Transmembrane</keyword>
<name>A0A4S1X6S0_9SPHN</name>
<keyword evidence="4" id="KW-1185">Reference proteome</keyword>
<evidence type="ECO:0000313" key="4">
    <source>
        <dbReference type="Proteomes" id="UP000306147"/>
    </source>
</evidence>
<feature type="transmembrane region" description="Helical" evidence="2">
    <location>
        <begin position="21"/>
        <end position="41"/>
    </location>
</feature>
<accession>A0A4S1X6S0</accession>
<keyword evidence="2" id="KW-1133">Transmembrane helix</keyword>
<evidence type="ECO:0000256" key="2">
    <source>
        <dbReference type="SAM" id="Phobius"/>
    </source>
</evidence>
<comment type="caution">
    <text evidence="3">The sequence shown here is derived from an EMBL/GenBank/DDBJ whole genome shotgun (WGS) entry which is preliminary data.</text>
</comment>
<organism evidence="3 4">
    <name type="scientific">Sphingomonas gei</name>
    <dbReference type="NCBI Taxonomy" id="1395960"/>
    <lineage>
        <taxon>Bacteria</taxon>
        <taxon>Pseudomonadati</taxon>
        <taxon>Pseudomonadota</taxon>
        <taxon>Alphaproteobacteria</taxon>
        <taxon>Sphingomonadales</taxon>
        <taxon>Sphingomonadaceae</taxon>
        <taxon>Sphingomonas</taxon>
    </lineage>
</organism>
<protein>
    <submittedName>
        <fullName evidence="3">Uncharacterized protein</fullName>
    </submittedName>
</protein>
<feature type="coiled-coil region" evidence="1">
    <location>
        <begin position="48"/>
        <end position="75"/>
    </location>
</feature>
<reference evidence="3 4" key="1">
    <citation type="submission" date="2019-04" db="EMBL/GenBank/DDBJ databases">
        <title>Sphingomonas psychrotolerans sp. nov., isolated from soil in the Tianshan Mountains, Xinjiang, China.</title>
        <authorList>
            <person name="Luo Y."/>
            <person name="Sheng H."/>
        </authorList>
    </citation>
    <scope>NUCLEOTIDE SEQUENCE [LARGE SCALE GENOMIC DNA]</scope>
    <source>
        <strain evidence="3 4">ZFGT-11</strain>
    </source>
</reference>
<dbReference type="Proteomes" id="UP000306147">
    <property type="component" value="Unassembled WGS sequence"/>
</dbReference>
<dbReference type="RefSeq" id="WP_135965053.1">
    <property type="nucleotide sequence ID" value="NZ_SRXT01000007.1"/>
</dbReference>
<keyword evidence="2" id="KW-0472">Membrane</keyword>
<evidence type="ECO:0000313" key="3">
    <source>
        <dbReference type="EMBL" id="TGX50126.1"/>
    </source>
</evidence>
<evidence type="ECO:0000256" key="1">
    <source>
        <dbReference type="SAM" id="Coils"/>
    </source>
</evidence>
<dbReference type="EMBL" id="SRXT01000007">
    <property type="protein sequence ID" value="TGX50126.1"/>
    <property type="molecule type" value="Genomic_DNA"/>
</dbReference>
<dbReference type="AlphaFoldDB" id="A0A4S1X6S0"/>